<feature type="domain" description="Transglutaminase-like" evidence="1">
    <location>
        <begin position="7"/>
        <end position="97"/>
    </location>
</feature>
<evidence type="ECO:0000313" key="2">
    <source>
        <dbReference type="EMBL" id="NEL80598.1"/>
    </source>
</evidence>
<comment type="caution">
    <text evidence="2">The sequence shown here is derived from an EMBL/GenBank/DDBJ whole genome shotgun (WGS) entry which is preliminary data.</text>
</comment>
<evidence type="ECO:0000313" key="3">
    <source>
        <dbReference type="Proteomes" id="UP000471082"/>
    </source>
</evidence>
<evidence type="ECO:0000259" key="1">
    <source>
        <dbReference type="Pfam" id="PF01841"/>
    </source>
</evidence>
<feature type="non-terminal residue" evidence="2">
    <location>
        <position position="1"/>
    </location>
</feature>
<name>A0A7X5SBT1_XANPE</name>
<dbReference type="Gene3D" id="3.10.620.30">
    <property type="match status" value="1"/>
</dbReference>
<gene>
    <name evidence="2" type="ORF">G3W61_30610</name>
</gene>
<organism evidence="2 3">
    <name type="scientific">Xanthomonas perforans</name>
    <dbReference type="NCBI Taxonomy" id="442694"/>
    <lineage>
        <taxon>Bacteria</taxon>
        <taxon>Pseudomonadati</taxon>
        <taxon>Pseudomonadota</taxon>
        <taxon>Gammaproteobacteria</taxon>
        <taxon>Lysobacterales</taxon>
        <taxon>Lysobacteraceae</taxon>
        <taxon>Xanthomonas</taxon>
    </lineage>
</organism>
<accession>A0A7X5SBT1</accession>
<dbReference type="SUPFAM" id="SSF54001">
    <property type="entry name" value="Cysteine proteinases"/>
    <property type="match status" value="1"/>
</dbReference>
<feature type="non-terminal residue" evidence="2">
    <location>
        <position position="108"/>
    </location>
</feature>
<dbReference type="EMBL" id="JAAGYU010001726">
    <property type="protein sequence ID" value="NEL80598.1"/>
    <property type="molecule type" value="Genomic_DNA"/>
</dbReference>
<dbReference type="InterPro" id="IPR002931">
    <property type="entry name" value="Transglutaminase-like"/>
</dbReference>
<proteinExistence type="predicted"/>
<dbReference type="Pfam" id="PF01841">
    <property type="entry name" value="Transglut_core"/>
    <property type="match status" value="1"/>
</dbReference>
<sequence>SDDAQGALLRAVAFVQGEIRYVGLDMGENSHAPHTPEVTLRNRYGDCKDKATLLIALLQLAGIRAEPVLVSSDKGHGLDLRLPSPYAFDHVVVRAHLPQGEVWVDATR</sequence>
<protein>
    <submittedName>
        <fullName evidence="2">Transglutaminase domain-containing protein</fullName>
    </submittedName>
</protein>
<reference evidence="2 3" key="1">
    <citation type="submission" date="2019-11" db="EMBL/GenBank/DDBJ databases">
        <title>Genome-resolved metagenomics to study the prevalence of co-infection and intraspecific heterogeneity among plant pathogen metapopulations.</title>
        <authorList>
            <person name="Newberry E."/>
            <person name="Bhandari R."/>
            <person name="Kemble J."/>
            <person name="Sikora E."/>
            <person name="Potnis N."/>
        </authorList>
    </citation>
    <scope>NUCLEOTIDE SEQUENCE [LARGE SCALE GENOMIC DNA]</scope>
    <source>
        <strain evidence="2">Xp_Tom_Tuscaloosa_18b</strain>
    </source>
</reference>
<dbReference type="InterPro" id="IPR038765">
    <property type="entry name" value="Papain-like_cys_pep_sf"/>
</dbReference>
<dbReference type="Proteomes" id="UP000471082">
    <property type="component" value="Unassembled WGS sequence"/>
</dbReference>
<dbReference type="AlphaFoldDB" id="A0A7X5SBT1"/>